<dbReference type="Pfam" id="PF00069">
    <property type="entry name" value="Pkinase"/>
    <property type="match status" value="1"/>
</dbReference>
<dbReference type="InterPro" id="IPR000719">
    <property type="entry name" value="Prot_kinase_dom"/>
</dbReference>
<feature type="region of interest" description="Disordered" evidence="6">
    <location>
        <begin position="506"/>
        <end position="525"/>
    </location>
</feature>
<keyword evidence="9" id="KW-1185">Reference proteome</keyword>
<dbReference type="InterPro" id="IPR008271">
    <property type="entry name" value="Ser/Thr_kinase_AS"/>
</dbReference>
<keyword evidence="3" id="KW-0547">Nucleotide-binding</keyword>
<dbReference type="SUPFAM" id="SSF56112">
    <property type="entry name" value="Protein kinase-like (PK-like)"/>
    <property type="match status" value="1"/>
</dbReference>
<keyword evidence="2" id="KW-0808">Transferase</keyword>
<evidence type="ECO:0000256" key="2">
    <source>
        <dbReference type="ARBA" id="ARBA00022679"/>
    </source>
</evidence>
<gene>
    <name evidence="8" type="ORF">Ciccas_011116</name>
</gene>
<feature type="domain" description="Protein kinase" evidence="7">
    <location>
        <begin position="1"/>
        <end position="339"/>
    </location>
</feature>
<keyword evidence="4" id="KW-0418">Kinase</keyword>
<comment type="caution">
    <text evidence="8">The sequence shown here is derived from an EMBL/GenBank/DDBJ whole genome shotgun (WGS) entry which is preliminary data.</text>
</comment>
<evidence type="ECO:0000313" key="8">
    <source>
        <dbReference type="EMBL" id="KAL3310320.1"/>
    </source>
</evidence>
<evidence type="ECO:0000256" key="6">
    <source>
        <dbReference type="SAM" id="MobiDB-lite"/>
    </source>
</evidence>
<evidence type="ECO:0000259" key="7">
    <source>
        <dbReference type="PROSITE" id="PS50011"/>
    </source>
</evidence>
<organism evidence="8 9">
    <name type="scientific">Cichlidogyrus casuarinus</name>
    <dbReference type="NCBI Taxonomy" id="1844966"/>
    <lineage>
        <taxon>Eukaryota</taxon>
        <taxon>Metazoa</taxon>
        <taxon>Spiralia</taxon>
        <taxon>Lophotrochozoa</taxon>
        <taxon>Platyhelminthes</taxon>
        <taxon>Monogenea</taxon>
        <taxon>Monopisthocotylea</taxon>
        <taxon>Dactylogyridea</taxon>
        <taxon>Ancyrocephalidae</taxon>
        <taxon>Cichlidogyrus</taxon>
    </lineage>
</organism>
<dbReference type="Gene3D" id="3.30.200.20">
    <property type="entry name" value="Phosphorylase Kinase, domain 1"/>
    <property type="match status" value="1"/>
</dbReference>
<accession>A0ABD2PS72</accession>
<feature type="compositionally biased region" description="Acidic residues" evidence="6">
    <location>
        <begin position="516"/>
        <end position="525"/>
    </location>
</feature>
<keyword evidence="1" id="KW-0723">Serine/threonine-protein kinase</keyword>
<dbReference type="GO" id="GO:0004674">
    <property type="term" value="F:protein serine/threonine kinase activity"/>
    <property type="evidence" value="ECO:0007669"/>
    <property type="project" value="UniProtKB-KW"/>
</dbReference>
<dbReference type="InterPro" id="IPR011009">
    <property type="entry name" value="Kinase-like_dom_sf"/>
</dbReference>
<protein>
    <recommendedName>
        <fullName evidence="7">Protein kinase domain-containing protein</fullName>
    </recommendedName>
</protein>
<evidence type="ECO:0000313" key="9">
    <source>
        <dbReference type="Proteomes" id="UP001626550"/>
    </source>
</evidence>
<sequence length="525" mass="57926">MEVDESMNSDSEMIKNSKRPARPTSLAYSNINNTITIEDEKSLGFGAFGIVCSITSAKRAYRELKILSNIYHENVVCMKDIVKMDDRENFQEIMIICEFMQTDLHKIIASKQPLTMDHVKLFLYQILRGIKFIHSCGILHRDLKPGNLLVNGNCLLKICDFGLARTVEESHYPETMTMEVVTQFYRSPELLLGFNRYSSAVDIWSIGCILGELILRRVLFPSMNPIKHLEMITDLIGSPTNLDLADFGDCPRASFEYLSTRPQKQPNHIALAHLSSGSVQQLIKNFPAHNQQPLIHLLLHNSLPPTQPDPDLLALFIGLLAFNTKNRLTADQALESGFLNTARLRFHTWNCECCPRGGRQPENVVPSPRSCAFTPIGSTPGNGTPGSVRAYSGVQLMPTTAVTPMDVGECKQISNGVNGKGSCGSSPSSTPSTMSKASPVPGFPGPGPDDTRGPQTEVSVVHRSHSSSEVTNQSSYNGGHGEFFKMMHYSSCNGSLHSVTVIPEPSYQGPHLDTEVQFDDLDQAR</sequence>
<keyword evidence="5" id="KW-0067">ATP-binding</keyword>
<dbReference type="EMBL" id="JBJKFK010003053">
    <property type="protein sequence ID" value="KAL3310320.1"/>
    <property type="molecule type" value="Genomic_DNA"/>
</dbReference>
<dbReference type="PROSITE" id="PS50011">
    <property type="entry name" value="PROTEIN_KINASE_DOM"/>
    <property type="match status" value="1"/>
</dbReference>
<reference evidence="8 9" key="1">
    <citation type="submission" date="2024-11" db="EMBL/GenBank/DDBJ databases">
        <title>Adaptive evolution of stress response genes in parasites aligns with host niche diversity.</title>
        <authorList>
            <person name="Hahn C."/>
            <person name="Resl P."/>
        </authorList>
    </citation>
    <scope>NUCLEOTIDE SEQUENCE [LARGE SCALE GENOMIC DNA]</scope>
    <source>
        <strain evidence="8">EGGRZ-B1_66</strain>
        <tissue evidence="8">Body</tissue>
    </source>
</reference>
<feature type="compositionally biased region" description="Low complexity" evidence="6">
    <location>
        <begin position="423"/>
        <end position="440"/>
    </location>
</feature>
<dbReference type="InterPro" id="IPR050117">
    <property type="entry name" value="MAPK"/>
</dbReference>
<dbReference type="PROSITE" id="PS00108">
    <property type="entry name" value="PROTEIN_KINASE_ST"/>
    <property type="match status" value="1"/>
</dbReference>
<evidence type="ECO:0000256" key="3">
    <source>
        <dbReference type="ARBA" id="ARBA00022741"/>
    </source>
</evidence>
<proteinExistence type="predicted"/>
<evidence type="ECO:0000256" key="4">
    <source>
        <dbReference type="ARBA" id="ARBA00022777"/>
    </source>
</evidence>
<dbReference type="GO" id="GO:0005524">
    <property type="term" value="F:ATP binding"/>
    <property type="evidence" value="ECO:0007669"/>
    <property type="project" value="UniProtKB-KW"/>
</dbReference>
<dbReference type="PANTHER" id="PTHR24055">
    <property type="entry name" value="MITOGEN-ACTIVATED PROTEIN KINASE"/>
    <property type="match status" value="1"/>
</dbReference>
<dbReference type="FunFam" id="1.10.510.10:FF:000624">
    <property type="entry name" value="Mitogen-activated protein kinase"/>
    <property type="match status" value="1"/>
</dbReference>
<evidence type="ECO:0000256" key="5">
    <source>
        <dbReference type="ARBA" id="ARBA00022840"/>
    </source>
</evidence>
<feature type="region of interest" description="Disordered" evidence="6">
    <location>
        <begin position="417"/>
        <end position="475"/>
    </location>
</feature>
<dbReference type="Proteomes" id="UP001626550">
    <property type="component" value="Unassembled WGS sequence"/>
</dbReference>
<feature type="region of interest" description="Disordered" evidence="6">
    <location>
        <begin position="1"/>
        <end position="20"/>
    </location>
</feature>
<dbReference type="SMART" id="SM00220">
    <property type="entry name" value="S_TKc"/>
    <property type="match status" value="1"/>
</dbReference>
<feature type="non-terminal residue" evidence="8">
    <location>
        <position position="525"/>
    </location>
</feature>
<dbReference type="Gene3D" id="1.10.510.10">
    <property type="entry name" value="Transferase(Phosphotransferase) domain 1"/>
    <property type="match status" value="1"/>
</dbReference>
<evidence type="ECO:0000256" key="1">
    <source>
        <dbReference type="ARBA" id="ARBA00022527"/>
    </source>
</evidence>
<dbReference type="AlphaFoldDB" id="A0ABD2PS72"/>
<name>A0ABD2PS72_9PLAT</name>